<proteinExistence type="predicted"/>
<sequence>MNGIEKYCGWQYQIADEEFARLQSLFLPFVFQGDVRQNPGTPIWEIAKKVLGGKLPPTWYQQTGDCVSMGATQAGQ</sequence>
<protein>
    <submittedName>
        <fullName evidence="1">Uncharacterized protein</fullName>
    </submittedName>
</protein>
<organism evidence="1">
    <name type="scientific">marine sediment metagenome</name>
    <dbReference type="NCBI Taxonomy" id="412755"/>
    <lineage>
        <taxon>unclassified sequences</taxon>
        <taxon>metagenomes</taxon>
        <taxon>ecological metagenomes</taxon>
    </lineage>
</organism>
<feature type="non-terminal residue" evidence="1">
    <location>
        <position position="76"/>
    </location>
</feature>
<reference evidence="1" key="1">
    <citation type="journal article" date="2014" name="Front. Microbiol.">
        <title>High frequency of phylogenetically diverse reductive dehalogenase-homologous genes in deep subseafloor sedimentary metagenomes.</title>
        <authorList>
            <person name="Kawai M."/>
            <person name="Futagami T."/>
            <person name="Toyoda A."/>
            <person name="Takaki Y."/>
            <person name="Nishi S."/>
            <person name="Hori S."/>
            <person name="Arai W."/>
            <person name="Tsubouchi T."/>
            <person name="Morono Y."/>
            <person name="Uchiyama I."/>
            <person name="Ito T."/>
            <person name="Fujiyama A."/>
            <person name="Inagaki F."/>
            <person name="Takami H."/>
        </authorList>
    </citation>
    <scope>NUCLEOTIDE SEQUENCE</scope>
    <source>
        <strain evidence="1">Expedition CK06-06</strain>
    </source>
</reference>
<dbReference type="EMBL" id="BARS01007272">
    <property type="protein sequence ID" value="GAF80756.1"/>
    <property type="molecule type" value="Genomic_DNA"/>
</dbReference>
<gene>
    <name evidence="1" type="ORF">S01H1_14022</name>
</gene>
<evidence type="ECO:0000313" key="1">
    <source>
        <dbReference type="EMBL" id="GAF80756.1"/>
    </source>
</evidence>
<accession>X0T038</accession>
<comment type="caution">
    <text evidence="1">The sequence shown here is derived from an EMBL/GenBank/DDBJ whole genome shotgun (WGS) entry which is preliminary data.</text>
</comment>
<dbReference type="AlphaFoldDB" id="X0T038"/>
<name>X0T038_9ZZZZ</name>